<comment type="caution">
    <text evidence="2">The sequence shown here is derived from an EMBL/GenBank/DDBJ whole genome shotgun (WGS) entry which is preliminary data.</text>
</comment>
<feature type="region of interest" description="Disordered" evidence="1">
    <location>
        <begin position="250"/>
        <end position="278"/>
    </location>
</feature>
<accession>A0A2B7XI30</accession>
<evidence type="ECO:0000256" key="1">
    <source>
        <dbReference type="SAM" id="MobiDB-lite"/>
    </source>
</evidence>
<evidence type="ECO:0000313" key="3">
    <source>
        <dbReference type="Proteomes" id="UP000224080"/>
    </source>
</evidence>
<sequence length="278" mass="31777">MDTPRVDGYTPCPSKSDWPPAEILKDAGVRYCIVGDLVAVALGDPLVPYDFQFAIADEQLETARSALASRGYQEAPHTGVAYFDPTATKESSTGWPGYRFLPPGAEDWMNHIMIMPATFWHLDLSPDAWSRDTFLFPDTPCRYPRRLVYLPAIIDIVVERYSAKGLNSTITSYFELHYVCILSFFKDILAALRSEDQFFVELFLKVIMRHVREKVCYQRQQIRAGIVTPEEARALIPRRDLKLAALKQKYRDRDRADSMLQEESDIERPKISEPSTTS</sequence>
<dbReference type="OrthoDB" id="4175694at2759"/>
<evidence type="ECO:0000313" key="2">
    <source>
        <dbReference type="EMBL" id="PGH08580.1"/>
    </source>
</evidence>
<organism evidence="2 3">
    <name type="scientific">Blastomyces parvus</name>
    <dbReference type="NCBI Taxonomy" id="2060905"/>
    <lineage>
        <taxon>Eukaryota</taxon>
        <taxon>Fungi</taxon>
        <taxon>Dikarya</taxon>
        <taxon>Ascomycota</taxon>
        <taxon>Pezizomycotina</taxon>
        <taxon>Eurotiomycetes</taxon>
        <taxon>Eurotiomycetidae</taxon>
        <taxon>Onygenales</taxon>
        <taxon>Ajellomycetaceae</taxon>
        <taxon>Blastomyces</taxon>
    </lineage>
</organism>
<dbReference type="SUPFAM" id="SSF81301">
    <property type="entry name" value="Nucleotidyltransferase"/>
    <property type="match status" value="1"/>
</dbReference>
<gene>
    <name evidence="2" type="ORF">GX51_01099</name>
</gene>
<protein>
    <submittedName>
        <fullName evidence="2">Uncharacterized protein</fullName>
    </submittedName>
</protein>
<proteinExistence type="predicted"/>
<dbReference type="Proteomes" id="UP000224080">
    <property type="component" value="Unassembled WGS sequence"/>
</dbReference>
<keyword evidence="3" id="KW-1185">Reference proteome</keyword>
<dbReference type="AlphaFoldDB" id="A0A2B7XI30"/>
<reference evidence="2 3" key="1">
    <citation type="submission" date="2017-10" db="EMBL/GenBank/DDBJ databases">
        <title>Comparative genomics in systemic dimorphic fungi from Ajellomycetaceae.</title>
        <authorList>
            <person name="Munoz J.F."/>
            <person name="Mcewen J.G."/>
            <person name="Clay O.K."/>
            <person name="Cuomo C.A."/>
        </authorList>
    </citation>
    <scope>NUCLEOTIDE SEQUENCE [LARGE SCALE GENOMIC DNA]</scope>
    <source>
        <strain evidence="2 3">UAMH130</strain>
    </source>
</reference>
<dbReference type="InterPro" id="IPR043519">
    <property type="entry name" value="NT_sf"/>
</dbReference>
<dbReference type="EMBL" id="PDNC01000008">
    <property type="protein sequence ID" value="PGH08580.1"/>
    <property type="molecule type" value="Genomic_DNA"/>
</dbReference>
<name>A0A2B7XI30_9EURO</name>